<feature type="domain" description="Disease resistance protein winged helix" evidence="3">
    <location>
        <begin position="86"/>
        <end position="157"/>
    </location>
</feature>
<dbReference type="PANTHER" id="PTHR23155">
    <property type="entry name" value="DISEASE RESISTANCE PROTEIN RP"/>
    <property type="match status" value="1"/>
</dbReference>
<evidence type="ECO:0000259" key="4">
    <source>
        <dbReference type="Pfam" id="PF23598"/>
    </source>
</evidence>
<dbReference type="InterPro" id="IPR058922">
    <property type="entry name" value="WHD_DRP"/>
</dbReference>
<accession>A0A9R1Q351</accession>
<evidence type="ECO:0000256" key="2">
    <source>
        <dbReference type="ARBA" id="ARBA00022821"/>
    </source>
</evidence>
<dbReference type="Gene3D" id="3.80.10.10">
    <property type="entry name" value="Ribonuclease Inhibitor"/>
    <property type="match status" value="1"/>
</dbReference>
<dbReference type="InterPro" id="IPR055414">
    <property type="entry name" value="LRR_R13L4/SHOC2-like"/>
</dbReference>
<feature type="domain" description="Disease resistance R13L4/SHOC-2-like LRR" evidence="4">
    <location>
        <begin position="219"/>
        <end position="564"/>
    </location>
</feature>
<dbReference type="Proteomes" id="UP000324705">
    <property type="component" value="Chromosome 2B"/>
</dbReference>
<dbReference type="InterPro" id="IPR032675">
    <property type="entry name" value="LRR_dom_sf"/>
</dbReference>
<dbReference type="SUPFAM" id="SSF52058">
    <property type="entry name" value="L domain-like"/>
    <property type="match status" value="1"/>
</dbReference>
<dbReference type="AlphaFoldDB" id="A0A9R1Q351"/>
<gene>
    <name evidence="5" type="ORF">TRITD_2Bv1G258960</name>
</gene>
<dbReference type="Gene3D" id="1.10.10.10">
    <property type="entry name" value="Winged helix-like DNA-binding domain superfamily/Winged helix DNA-binding domain"/>
    <property type="match status" value="1"/>
</dbReference>
<dbReference type="OMA" id="MRLMNIN"/>
<evidence type="ECO:0000256" key="1">
    <source>
        <dbReference type="ARBA" id="ARBA00022737"/>
    </source>
</evidence>
<keyword evidence="1" id="KW-0677">Repeat</keyword>
<keyword evidence="2" id="KW-0611">Plant defense</keyword>
<dbReference type="Pfam" id="PF23598">
    <property type="entry name" value="LRR_14"/>
    <property type="match status" value="1"/>
</dbReference>
<dbReference type="PANTHER" id="PTHR23155:SF1062">
    <property type="entry name" value="OS11G0579400 PROTEIN"/>
    <property type="match status" value="1"/>
</dbReference>
<dbReference type="Gramene" id="TRITD2Bv1G258960.1">
    <property type="protein sequence ID" value="TRITD2Bv1G258960.1"/>
    <property type="gene ID" value="TRITD2Bv1G258960"/>
</dbReference>
<protein>
    <submittedName>
        <fullName evidence="5">Uncharacterized protein</fullName>
    </submittedName>
</protein>
<organism evidence="5 6">
    <name type="scientific">Triticum turgidum subsp. durum</name>
    <name type="common">Durum wheat</name>
    <name type="synonym">Triticum durum</name>
    <dbReference type="NCBI Taxonomy" id="4567"/>
    <lineage>
        <taxon>Eukaryota</taxon>
        <taxon>Viridiplantae</taxon>
        <taxon>Streptophyta</taxon>
        <taxon>Embryophyta</taxon>
        <taxon>Tracheophyta</taxon>
        <taxon>Spermatophyta</taxon>
        <taxon>Magnoliopsida</taxon>
        <taxon>Liliopsida</taxon>
        <taxon>Poales</taxon>
        <taxon>Poaceae</taxon>
        <taxon>BOP clade</taxon>
        <taxon>Pooideae</taxon>
        <taxon>Triticodae</taxon>
        <taxon>Triticeae</taxon>
        <taxon>Triticinae</taxon>
        <taxon>Triticum</taxon>
    </lineage>
</organism>
<dbReference type="GO" id="GO:0098542">
    <property type="term" value="P:defense response to other organism"/>
    <property type="evidence" value="ECO:0007669"/>
    <property type="project" value="TreeGrafter"/>
</dbReference>
<keyword evidence="6" id="KW-1185">Reference proteome</keyword>
<sequence length="575" mass="65105">MAMRLMNINNQSELQPILREIVSKPLPVRLFLRALYVNPNKTKAELQNLCDNLDSSTTASSNNARQVLKFCNLTSNCKNCLLYMSIFPEDTIFERTRLVRRWAVEGMTAKRGRLSALHEADHCFDLLVSHGFLTPRNTSDTAKVKSYTMDDIILDIVTQIAREDHFVKNTHHPDLAHRLSVHYEGQPHQAEKELNVTRSQACWNICGHQATVEQSNATKEFLESLPSSSHSGTLKVLDLEDCNDLKDRHLKNICNHVFHLKYLSLRKTGITELPKQLDKLQSLEFLDIRETKVKAFAKNSVFLPKLKHLLAGHWTDEELVVNGNVQSKEKFSTVAMPKHIGDMTELQVISHIAVSGDGSELKYVGYLLQLVKLGVVVSGNKTSSVLRHLYHATGNLGFLRSLTIQVAESEEENENVNKRDAYPIYPKYLHKLKISGLKNGLPSWIEKLKVLTKVTLHMTFITEHDFEILGRLTSLSLFKLKQDSCTGCTVTFKKDAFQSLEFLHIKCSAITSINFDNEACLKLKRLAWYSTGEQSLLGIERLPRLKKVELTGIFDLQSVEEAIAANANNPIFVTN</sequence>
<dbReference type="InterPro" id="IPR044974">
    <property type="entry name" value="Disease_R_plants"/>
</dbReference>
<reference evidence="5 6" key="1">
    <citation type="submission" date="2017-09" db="EMBL/GenBank/DDBJ databases">
        <authorList>
            <consortium name="International Durum Wheat Genome Sequencing Consortium (IDWGSC)"/>
            <person name="Milanesi L."/>
        </authorList>
    </citation>
    <scope>NUCLEOTIDE SEQUENCE [LARGE SCALE GENOMIC DNA]</scope>
    <source>
        <strain evidence="6">cv. Svevo</strain>
    </source>
</reference>
<evidence type="ECO:0000259" key="3">
    <source>
        <dbReference type="Pfam" id="PF23559"/>
    </source>
</evidence>
<evidence type="ECO:0000313" key="6">
    <source>
        <dbReference type="Proteomes" id="UP000324705"/>
    </source>
</evidence>
<dbReference type="InterPro" id="IPR036388">
    <property type="entry name" value="WH-like_DNA-bd_sf"/>
</dbReference>
<dbReference type="EMBL" id="LT934114">
    <property type="protein sequence ID" value="VAH54647.1"/>
    <property type="molecule type" value="Genomic_DNA"/>
</dbReference>
<evidence type="ECO:0000313" key="5">
    <source>
        <dbReference type="EMBL" id="VAH54647.1"/>
    </source>
</evidence>
<name>A0A9R1Q351_TRITD</name>
<dbReference type="Pfam" id="PF23559">
    <property type="entry name" value="WHD_DRP"/>
    <property type="match status" value="1"/>
</dbReference>
<proteinExistence type="predicted"/>